<dbReference type="AlphaFoldDB" id="A0A517U2B0"/>
<feature type="transmembrane region" description="Helical" evidence="1">
    <location>
        <begin position="7"/>
        <end position="27"/>
    </location>
</feature>
<evidence type="ECO:0000256" key="1">
    <source>
        <dbReference type="SAM" id="Phobius"/>
    </source>
</evidence>
<feature type="transmembrane region" description="Helical" evidence="1">
    <location>
        <begin position="47"/>
        <end position="68"/>
    </location>
</feature>
<sequence length="73" mass="7839">MAKYIRYALATVCFAASVACVALWWRTETFVYTVQRPISGSSNGFQAAFYSGSAAIGIYPRGTIGLLATAPPR</sequence>
<dbReference type="Proteomes" id="UP000317909">
    <property type="component" value="Chromosome"/>
</dbReference>
<accession>A0A517U2B0</accession>
<dbReference type="KEGG" id="llh:I41_39610"/>
<evidence type="ECO:0000313" key="2">
    <source>
        <dbReference type="EMBL" id="QDT74761.1"/>
    </source>
</evidence>
<reference evidence="2 3" key="1">
    <citation type="submission" date="2019-02" db="EMBL/GenBank/DDBJ databases">
        <title>Deep-cultivation of Planctomycetes and their phenomic and genomic characterization uncovers novel biology.</title>
        <authorList>
            <person name="Wiegand S."/>
            <person name="Jogler M."/>
            <person name="Boedeker C."/>
            <person name="Pinto D."/>
            <person name="Vollmers J."/>
            <person name="Rivas-Marin E."/>
            <person name="Kohn T."/>
            <person name="Peeters S.H."/>
            <person name="Heuer A."/>
            <person name="Rast P."/>
            <person name="Oberbeckmann S."/>
            <person name="Bunk B."/>
            <person name="Jeske O."/>
            <person name="Meyerdierks A."/>
            <person name="Storesund J.E."/>
            <person name="Kallscheuer N."/>
            <person name="Luecker S."/>
            <person name="Lage O.M."/>
            <person name="Pohl T."/>
            <person name="Merkel B.J."/>
            <person name="Hornburger P."/>
            <person name="Mueller R.-W."/>
            <person name="Bruemmer F."/>
            <person name="Labrenz M."/>
            <person name="Spormann A.M."/>
            <person name="Op den Camp H."/>
            <person name="Overmann J."/>
            <person name="Amann R."/>
            <person name="Jetten M.S.M."/>
            <person name="Mascher T."/>
            <person name="Medema M.H."/>
            <person name="Devos D.P."/>
            <person name="Kaster A.-K."/>
            <person name="Ovreas L."/>
            <person name="Rohde M."/>
            <person name="Galperin M.Y."/>
            <person name="Jogler C."/>
        </authorList>
    </citation>
    <scope>NUCLEOTIDE SEQUENCE [LARGE SCALE GENOMIC DNA]</scope>
    <source>
        <strain evidence="2 3">I41</strain>
    </source>
</reference>
<evidence type="ECO:0000313" key="3">
    <source>
        <dbReference type="Proteomes" id="UP000317909"/>
    </source>
</evidence>
<keyword evidence="1" id="KW-1133">Transmembrane helix</keyword>
<proteinExistence type="predicted"/>
<name>A0A517U2B0_9BACT</name>
<dbReference type="PROSITE" id="PS51257">
    <property type="entry name" value="PROKAR_LIPOPROTEIN"/>
    <property type="match status" value="1"/>
</dbReference>
<keyword evidence="1" id="KW-0472">Membrane</keyword>
<gene>
    <name evidence="2" type="ORF">I41_39610</name>
</gene>
<keyword evidence="1" id="KW-0812">Transmembrane</keyword>
<organism evidence="2 3">
    <name type="scientific">Lacipirellula limnantheis</name>
    <dbReference type="NCBI Taxonomy" id="2528024"/>
    <lineage>
        <taxon>Bacteria</taxon>
        <taxon>Pseudomonadati</taxon>
        <taxon>Planctomycetota</taxon>
        <taxon>Planctomycetia</taxon>
        <taxon>Pirellulales</taxon>
        <taxon>Lacipirellulaceae</taxon>
        <taxon>Lacipirellula</taxon>
    </lineage>
</organism>
<protein>
    <submittedName>
        <fullName evidence="2">Uncharacterized protein</fullName>
    </submittedName>
</protein>
<dbReference type="EMBL" id="CP036339">
    <property type="protein sequence ID" value="QDT74761.1"/>
    <property type="molecule type" value="Genomic_DNA"/>
</dbReference>
<keyword evidence="3" id="KW-1185">Reference proteome</keyword>